<keyword evidence="6" id="KW-1185">Reference proteome</keyword>
<feature type="domain" description="TGS" evidence="4">
    <location>
        <begin position="289"/>
        <end position="364"/>
    </location>
</feature>
<dbReference type="InterPro" id="IPR005225">
    <property type="entry name" value="Small_GTP-bd"/>
</dbReference>
<dbReference type="SUPFAM" id="SSF81271">
    <property type="entry name" value="TGS-like"/>
    <property type="match status" value="1"/>
</dbReference>
<comment type="caution">
    <text evidence="5">The sequence shown here is derived from an EMBL/GenBank/DDBJ whole genome shotgun (WGS) entry which is preliminary data.</text>
</comment>
<dbReference type="PROSITE" id="PS00905">
    <property type="entry name" value="GTP1_OBG"/>
    <property type="match status" value="1"/>
</dbReference>
<protein>
    <submittedName>
        <fullName evidence="5">Developmentally-regulated GTP-binding protein 2</fullName>
    </submittedName>
</protein>
<dbReference type="InterPro" id="IPR012675">
    <property type="entry name" value="Beta-grasp_dom_sf"/>
</dbReference>
<dbReference type="InterPro" id="IPR031167">
    <property type="entry name" value="G_OBG"/>
</dbReference>
<organism evidence="5 6">
    <name type="scientific">Tritrichomonas musculus</name>
    <dbReference type="NCBI Taxonomy" id="1915356"/>
    <lineage>
        <taxon>Eukaryota</taxon>
        <taxon>Metamonada</taxon>
        <taxon>Parabasalia</taxon>
        <taxon>Tritrichomonadida</taxon>
        <taxon>Tritrichomonadidae</taxon>
        <taxon>Tritrichomonas</taxon>
    </lineage>
</organism>
<dbReference type="CDD" id="cd01666">
    <property type="entry name" value="TGS_DRG"/>
    <property type="match status" value="1"/>
</dbReference>
<feature type="domain" description="OBG-type G" evidence="3">
    <location>
        <begin position="63"/>
        <end position="289"/>
    </location>
</feature>
<dbReference type="InterPro" id="IPR027417">
    <property type="entry name" value="P-loop_NTPase"/>
</dbReference>
<dbReference type="SUPFAM" id="SSF52540">
    <property type="entry name" value="P-loop containing nucleoside triphosphate hydrolases"/>
    <property type="match status" value="1"/>
</dbReference>
<gene>
    <name evidence="5" type="ORF">M9Y10_043575</name>
</gene>
<dbReference type="Gene3D" id="3.10.20.30">
    <property type="match status" value="1"/>
</dbReference>
<dbReference type="PROSITE" id="PS51880">
    <property type="entry name" value="TGS"/>
    <property type="match status" value="1"/>
</dbReference>
<evidence type="ECO:0000313" key="6">
    <source>
        <dbReference type="Proteomes" id="UP001470230"/>
    </source>
</evidence>
<dbReference type="PRINTS" id="PR00326">
    <property type="entry name" value="GTP1OBG"/>
</dbReference>
<evidence type="ECO:0000259" key="4">
    <source>
        <dbReference type="PROSITE" id="PS51880"/>
    </source>
</evidence>
<dbReference type="InterPro" id="IPR004095">
    <property type="entry name" value="TGS"/>
</dbReference>
<evidence type="ECO:0000259" key="3">
    <source>
        <dbReference type="PROSITE" id="PS51710"/>
    </source>
</evidence>
<reference evidence="5 6" key="1">
    <citation type="submission" date="2024-04" db="EMBL/GenBank/DDBJ databases">
        <title>Tritrichomonas musculus Genome.</title>
        <authorList>
            <person name="Alves-Ferreira E."/>
            <person name="Grigg M."/>
            <person name="Lorenzi H."/>
            <person name="Galac M."/>
        </authorList>
    </citation>
    <scope>NUCLEOTIDE SEQUENCE [LARGE SCALE GENOMIC DNA]</scope>
    <source>
        <strain evidence="5 6">EAF2021</strain>
    </source>
</reference>
<dbReference type="NCBIfam" id="TIGR00231">
    <property type="entry name" value="small_GTP"/>
    <property type="match status" value="1"/>
</dbReference>
<keyword evidence="2" id="KW-0342">GTP-binding</keyword>
<dbReference type="Proteomes" id="UP001470230">
    <property type="component" value="Unassembled WGS sequence"/>
</dbReference>
<dbReference type="Gene3D" id="3.40.50.300">
    <property type="entry name" value="P-loop containing nucleotide triphosphate hydrolases"/>
    <property type="match status" value="1"/>
</dbReference>
<dbReference type="Pfam" id="PF16897">
    <property type="entry name" value="MMR_HSR1_Xtn"/>
    <property type="match status" value="1"/>
</dbReference>
<dbReference type="PANTHER" id="PTHR43127">
    <property type="entry name" value="DEVELOPMENTALLY-REGULATED GTP-BINDING PROTEIN 2"/>
    <property type="match status" value="1"/>
</dbReference>
<dbReference type="PROSITE" id="PS51710">
    <property type="entry name" value="G_OBG"/>
    <property type="match status" value="1"/>
</dbReference>
<dbReference type="InterPro" id="IPR012676">
    <property type="entry name" value="TGS-like"/>
</dbReference>
<dbReference type="InterPro" id="IPR006073">
    <property type="entry name" value="GTP-bd"/>
</dbReference>
<dbReference type="Pfam" id="PF01926">
    <property type="entry name" value="MMR_HSR1"/>
    <property type="match status" value="1"/>
</dbReference>
<dbReference type="EMBL" id="JAPFFF010000008">
    <property type="protein sequence ID" value="KAK8884465.1"/>
    <property type="molecule type" value="Genomic_DNA"/>
</dbReference>
<accession>A0ABR2K301</accession>
<evidence type="ECO:0000256" key="2">
    <source>
        <dbReference type="ARBA" id="ARBA00023134"/>
    </source>
</evidence>
<dbReference type="InterPro" id="IPR031662">
    <property type="entry name" value="GTP-binding_2"/>
</dbReference>
<evidence type="ECO:0000313" key="5">
    <source>
        <dbReference type="EMBL" id="KAK8884465.1"/>
    </source>
</evidence>
<dbReference type="Gene3D" id="6.10.140.1070">
    <property type="match status" value="1"/>
</dbReference>
<keyword evidence="1" id="KW-0547">Nucleotide-binding</keyword>
<name>A0ABR2K301_9EUKA</name>
<sequence length="367" mass="40449">MGIAERIADIEKEMGRTQINKATERHLGMLKSQLVKLRAQLVEEASQGGSGGPQFDVARTGDARACLFGFPSVGKSSLLSKLTGYQSPIGDYDFTTVTAIPAILEVNGVKIQLLDLPGILQGASTGYGKGKQVLGVVRSCDLIVFVIDSAKADMEIKTLTEELHTFGIRVNEEPPKIDITPLVRGGVTIDTTCEQTHLDEDFMLSLATANRFRSGHIHLREDATVDRFIDAFNVKSLKYIPAIYVYNKIDTLTIEEIDRLAHKDKSVVASVIFNLNLDLISQMIYKHLNITRVYTKPPGGPPDFNEAVLLRNSTTVRDLCMHIHKDLAENFKGAQVWGTSVKRQAQTVGLSHVLEDEDVVCIKTNKT</sequence>
<dbReference type="CDD" id="cd01896">
    <property type="entry name" value="DRG"/>
    <property type="match status" value="1"/>
</dbReference>
<dbReference type="Pfam" id="PF02824">
    <property type="entry name" value="TGS"/>
    <property type="match status" value="1"/>
</dbReference>
<evidence type="ECO:0000256" key="1">
    <source>
        <dbReference type="ARBA" id="ARBA00022741"/>
    </source>
</evidence>
<proteinExistence type="predicted"/>
<dbReference type="InterPro" id="IPR045001">
    <property type="entry name" value="DRG"/>
</dbReference>
<dbReference type="InterPro" id="IPR006074">
    <property type="entry name" value="GTP1-OBG_CS"/>
</dbReference>